<dbReference type="SUPFAM" id="SSF63829">
    <property type="entry name" value="Calcium-dependent phosphotriesterase"/>
    <property type="match status" value="1"/>
</dbReference>
<evidence type="ECO:0000256" key="1">
    <source>
        <dbReference type="SAM" id="SignalP"/>
    </source>
</evidence>
<name>A0A2N9YDE3_9GAMM</name>
<dbReference type="STRING" id="288004.AL038_17045"/>
<feature type="chain" id="PRO_5024857731" evidence="1">
    <location>
        <begin position="19"/>
        <end position="311"/>
    </location>
</feature>
<dbReference type="EMBL" id="CP018889">
    <property type="protein sequence ID" value="AUI68508.2"/>
    <property type="molecule type" value="Genomic_DNA"/>
</dbReference>
<organism evidence="2 3">
    <name type="scientific">Beggiatoa leptomitoformis</name>
    <dbReference type="NCBI Taxonomy" id="288004"/>
    <lineage>
        <taxon>Bacteria</taxon>
        <taxon>Pseudomonadati</taxon>
        <taxon>Pseudomonadota</taxon>
        <taxon>Gammaproteobacteria</taxon>
        <taxon>Thiotrichales</taxon>
        <taxon>Thiotrichaceae</taxon>
        <taxon>Beggiatoa</taxon>
    </lineage>
</organism>
<dbReference type="Proteomes" id="UP000234271">
    <property type="component" value="Chromosome"/>
</dbReference>
<accession>A0A2N9YDE3</accession>
<feature type="signal peptide" evidence="1">
    <location>
        <begin position="1"/>
        <end position="18"/>
    </location>
</feature>
<dbReference type="PROSITE" id="PS51257">
    <property type="entry name" value="PROKAR_LIPOPROTEIN"/>
    <property type="match status" value="1"/>
</dbReference>
<reference evidence="3" key="1">
    <citation type="submission" date="2016-12" db="EMBL/GenBank/DDBJ databases">
        <title>Complete Genome Sequence of Beggiatoa leptomitiformis D-401.</title>
        <authorList>
            <person name="Fomenkov A."/>
            <person name="Vincze T."/>
            <person name="Grabovich M."/>
            <person name="Anton B.P."/>
            <person name="Dubinina G."/>
            <person name="Orlova M."/>
            <person name="Belousova E."/>
            <person name="Roberts R.J."/>
        </authorList>
    </citation>
    <scope>NUCLEOTIDE SEQUENCE [LARGE SCALE GENOMIC DNA]</scope>
    <source>
        <strain evidence="3">D-401</strain>
    </source>
</reference>
<evidence type="ECO:0000313" key="3">
    <source>
        <dbReference type="Proteomes" id="UP000234271"/>
    </source>
</evidence>
<dbReference type="RefSeq" id="WP_145917127.1">
    <property type="nucleotide sequence ID" value="NZ_CP012373.2"/>
</dbReference>
<dbReference type="OrthoDB" id="504981at2"/>
<protein>
    <submittedName>
        <fullName evidence="2">Uncharacterized protein</fullName>
    </submittedName>
</protein>
<keyword evidence="3" id="KW-1185">Reference proteome</keyword>
<evidence type="ECO:0000313" key="2">
    <source>
        <dbReference type="EMBL" id="AUI68508.2"/>
    </source>
</evidence>
<gene>
    <name evidence="2" type="ORF">BLE401_07190</name>
</gene>
<dbReference type="AlphaFoldDB" id="A0A2N9YDE3"/>
<proteinExistence type="predicted"/>
<keyword evidence="1" id="KW-0732">Signal</keyword>
<sequence length="311" mass="34794">MMPIFRVALLLVSISWLSACQSEEQTISKPFYPISLAYWANRDVFLVGSYADASINLVKADGTVEGKFQLPYSDGRQHALRLSVDNTRQQLWALDQGMLTIYTLANQQLLHKILLPSHAQCQPPLFALVLDSSGAAYVGGMNCYQIYRVDPIDLQARVWVTLPQPLNALVLNKSAEQLIGIASNGSLWRIALETKQITSVRLSRPLPNLQTTVLDNAWLAWNMVSVQAMSWQTGSVLYLLHGTSPALVKIELTTDERYAEVRDLPHTGFDTLMAGVYQNGFAYTPETTTHIAWYSSNQPLSPLWVRKIARN</sequence>